<evidence type="ECO:0000313" key="2">
    <source>
        <dbReference type="Proteomes" id="UP000824120"/>
    </source>
</evidence>
<dbReference type="AlphaFoldDB" id="A0A9J5ZH10"/>
<proteinExistence type="predicted"/>
<comment type="caution">
    <text evidence="1">The sequence shown here is derived from an EMBL/GenBank/DDBJ whole genome shotgun (WGS) entry which is preliminary data.</text>
</comment>
<keyword evidence="2" id="KW-1185">Reference proteome</keyword>
<reference evidence="1 2" key="1">
    <citation type="submission" date="2020-09" db="EMBL/GenBank/DDBJ databases">
        <title>De no assembly of potato wild relative species, Solanum commersonii.</title>
        <authorList>
            <person name="Cho K."/>
        </authorList>
    </citation>
    <scope>NUCLEOTIDE SEQUENCE [LARGE SCALE GENOMIC DNA]</scope>
    <source>
        <strain evidence="1">LZ3.2</strain>
        <tissue evidence="1">Leaf</tissue>
    </source>
</reference>
<name>A0A9J5ZH10_SOLCO</name>
<gene>
    <name evidence="1" type="ORF">H5410_022998</name>
</gene>
<feature type="non-terminal residue" evidence="1">
    <location>
        <position position="80"/>
    </location>
</feature>
<protein>
    <submittedName>
        <fullName evidence="1">Uncharacterized protein</fullName>
    </submittedName>
</protein>
<evidence type="ECO:0000313" key="1">
    <source>
        <dbReference type="EMBL" id="KAG5611717.1"/>
    </source>
</evidence>
<accession>A0A9J5ZH10</accession>
<dbReference type="EMBL" id="JACXVP010000004">
    <property type="protein sequence ID" value="KAG5611717.1"/>
    <property type="molecule type" value="Genomic_DNA"/>
</dbReference>
<sequence>MKLPKDGSPIVVVELNEIVVANTILPLCFQLARDRGRKTKTTKLMAVLLPHTQLERVSGIRRRLFFKCGKWVSERNPFDS</sequence>
<dbReference type="Proteomes" id="UP000824120">
    <property type="component" value="Chromosome 4"/>
</dbReference>
<organism evidence="1 2">
    <name type="scientific">Solanum commersonii</name>
    <name type="common">Commerson's wild potato</name>
    <name type="synonym">Commerson's nightshade</name>
    <dbReference type="NCBI Taxonomy" id="4109"/>
    <lineage>
        <taxon>Eukaryota</taxon>
        <taxon>Viridiplantae</taxon>
        <taxon>Streptophyta</taxon>
        <taxon>Embryophyta</taxon>
        <taxon>Tracheophyta</taxon>
        <taxon>Spermatophyta</taxon>
        <taxon>Magnoliopsida</taxon>
        <taxon>eudicotyledons</taxon>
        <taxon>Gunneridae</taxon>
        <taxon>Pentapetalae</taxon>
        <taxon>asterids</taxon>
        <taxon>lamiids</taxon>
        <taxon>Solanales</taxon>
        <taxon>Solanaceae</taxon>
        <taxon>Solanoideae</taxon>
        <taxon>Solaneae</taxon>
        <taxon>Solanum</taxon>
    </lineage>
</organism>